<keyword evidence="3" id="KW-1185">Reference proteome</keyword>
<evidence type="ECO:0000313" key="3">
    <source>
        <dbReference type="Proteomes" id="UP000274822"/>
    </source>
</evidence>
<feature type="non-terminal residue" evidence="2">
    <location>
        <position position="101"/>
    </location>
</feature>
<proteinExistence type="predicted"/>
<protein>
    <submittedName>
        <fullName evidence="2">Uncharacterized protein</fullName>
    </submittedName>
</protein>
<dbReference type="AlphaFoldDB" id="A0A433Q436"/>
<feature type="compositionally biased region" description="Low complexity" evidence="1">
    <location>
        <begin position="50"/>
        <end position="86"/>
    </location>
</feature>
<feature type="compositionally biased region" description="Basic residues" evidence="1">
    <location>
        <begin position="89"/>
        <end position="101"/>
    </location>
</feature>
<dbReference type="EMBL" id="RBNJ01015696">
    <property type="protein sequence ID" value="RUS24537.1"/>
    <property type="molecule type" value="Genomic_DNA"/>
</dbReference>
<accession>A0A433Q436</accession>
<evidence type="ECO:0000313" key="2">
    <source>
        <dbReference type="EMBL" id="RUS24537.1"/>
    </source>
</evidence>
<reference evidence="2 3" key="1">
    <citation type="journal article" date="2018" name="New Phytol.">
        <title>Phylogenomics of Endogonaceae and evolution of mycorrhizas within Mucoromycota.</title>
        <authorList>
            <person name="Chang Y."/>
            <person name="Desiro A."/>
            <person name="Na H."/>
            <person name="Sandor L."/>
            <person name="Lipzen A."/>
            <person name="Clum A."/>
            <person name="Barry K."/>
            <person name="Grigoriev I.V."/>
            <person name="Martin F.M."/>
            <person name="Stajich J.E."/>
            <person name="Smith M.E."/>
            <person name="Bonito G."/>
            <person name="Spatafora J.W."/>
        </authorList>
    </citation>
    <scope>NUCLEOTIDE SEQUENCE [LARGE SCALE GENOMIC DNA]</scope>
    <source>
        <strain evidence="2 3">AD002</strain>
    </source>
</reference>
<name>A0A433Q436_9FUNG</name>
<organism evidence="2 3">
    <name type="scientific">Jimgerdemannia flammicorona</name>
    <dbReference type="NCBI Taxonomy" id="994334"/>
    <lineage>
        <taxon>Eukaryota</taxon>
        <taxon>Fungi</taxon>
        <taxon>Fungi incertae sedis</taxon>
        <taxon>Mucoromycota</taxon>
        <taxon>Mucoromycotina</taxon>
        <taxon>Endogonomycetes</taxon>
        <taxon>Endogonales</taxon>
        <taxon>Endogonaceae</taxon>
        <taxon>Jimgerdemannia</taxon>
    </lineage>
</organism>
<sequence length="101" mass="11317">MLPSDIDRRLAIMRSSQKLVQAVVEVVVGNMIVIEYEKTRHCFFRVRLRGPQGTQQGTQPQGTQPQGTQPQGKQPQGTQPQGTQPQHATSRHATFKARNLK</sequence>
<gene>
    <name evidence="2" type="ORF">BC938DRAFT_473423</name>
</gene>
<dbReference type="Proteomes" id="UP000274822">
    <property type="component" value="Unassembled WGS sequence"/>
</dbReference>
<comment type="caution">
    <text evidence="2">The sequence shown here is derived from an EMBL/GenBank/DDBJ whole genome shotgun (WGS) entry which is preliminary data.</text>
</comment>
<evidence type="ECO:0000256" key="1">
    <source>
        <dbReference type="SAM" id="MobiDB-lite"/>
    </source>
</evidence>
<feature type="region of interest" description="Disordered" evidence="1">
    <location>
        <begin position="50"/>
        <end position="101"/>
    </location>
</feature>